<evidence type="ECO:0000256" key="2">
    <source>
        <dbReference type="PROSITE-ProRule" id="PRU00035"/>
    </source>
</evidence>
<evidence type="ECO:0000256" key="1">
    <source>
        <dbReference type="ARBA" id="ARBA00023117"/>
    </source>
</evidence>
<feature type="domain" description="Bromo" evidence="4">
    <location>
        <begin position="108"/>
        <end position="158"/>
    </location>
</feature>
<evidence type="ECO:0000313" key="5">
    <source>
        <dbReference type="EMBL" id="MED6123062.1"/>
    </source>
</evidence>
<comment type="caution">
    <text evidence="5">The sequence shown here is derived from an EMBL/GenBank/DDBJ whole genome shotgun (WGS) entry which is preliminary data.</text>
</comment>
<dbReference type="InterPro" id="IPR001487">
    <property type="entry name" value="Bromodomain"/>
</dbReference>
<accession>A0ABU6RGA6</accession>
<dbReference type="Proteomes" id="UP001341840">
    <property type="component" value="Unassembled WGS sequence"/>
</dbReference>
<evidence type="ECO:0000313" key="6">
    <source>
        <dbReference type="Proteomes" id="UP001341840"/>
    </source>
</evidence>
<gene>
    <name evidence="5" type="ORF">PIB30_045752</name>
</gene>
<protein>
    <recommendedName>
        <fullName evidence="4">Bromo domain-containing protein</fullName>
    </recommendedName>
</protein>
<feature type="compositionally biased region" description="Basic and acidic residues" evidence="3">
    <location>
        <begin position="1"/>
        <end position="11"/>
    </location>
</feature>
<sequence>MDEWRLKKDDDAAAADSCRGNKRRKIATSDVEGKTEHHNARSRIPRTASKEEEEGVVCKKAEIVGRPRMDRYQKMQCWAILKRFMVGRDGWALKRPLDPKIIGDNNKHEKVLLKPIGLEDIESKLNRFMYSGPHEFAKDVRLLFSYGLMYPQSNEIHRIARRFSESFETTWKVLQKKWSMEEKKKKRNMILKRGGRSRT</sequence>
<keyword evidence="6" id="KW-1185">Reference proteome</keyword>
<reference evidence="5 6" key="1">
    <citation type="journal article" date="2023" name="Plants (Basel)">
        <title>Bridging the Gap: Combining Genomics and Transcriptomics Approaches to Understand Stylosanthes scabra, an Orphan Legume from the Brazilian Caatinga.</title>
        <authorList>
            <person name="Ferreira-Neto J.R.C."/>
            <person name="da Silva M.D."/>
            <person name="Binneck E."/>
            <person name="de Melo N.F."/>
            <person name="da Silva R.H."/>
            <person name="de Melo A.L.T.M."/>
            <person name="Pandolfi V."/>
            <person name="Bustamante F.O."/>
            <person name="Brasileiro-Vidal A.C."/>
            <person name="Benko-Iseppon A.M."/>
        </authorList>
    </citation>
    <scope>NUCLEOTIDE SEQUENCE [LARGE SCALE GENOMIC DNA]</scope>
    <source>
        <tissue evidence="5">Leaves</tissue>
    </source>
</reference>
<dbReference type="InterPro" id="IPR036427">
    <property type="entry name" value="Bromodomain-like_sf"/>
</dbReference>
<name>A0ABU6RGA6_9FABA</name>
<evidence type="ECO:0000256" key="3">
    <source>
        <dbReference type="SAM" id="MobiDB-lite"/>
    </source>
</evidence>
<dbReference type="PROSITE" id="PS50014">
    <property type="entry name" value="BROMODOMAIN_2"/>
    <property type="match status" value="1"/>
</dbReference>
<keyword evidence="1 2" id="KW-0103">Bromodomain</keyword>
<dbReference type="PANTHER" id="PTHR45926">
    <property type="entry name" value="OSJNBA0053K19.4 PROTEIN"/>
    <property type="match status" value="1"/>
</dbReference>
<organism evidence="5 6">
    <name type="scientific">Stylosanthes scabra</name>
    <dbReference type="NCBI Taxonomy" id="79078"/>
    <lineage>
        <taxon>Eukaryota</taxon>
        <taxon>Viridiplantae</taxon>
        <taxon>Streptophyta</taxon>
        <taxon>Embryophyta</taxon>
        <taxon>Tracheophyta</taxon>
        <taxon>Spermatophyta</taxon>
        <taxon>Magnoliopsida</taxon>
        <taxon>eudicotyledons</taxon>
        <taxon>Gunneridae</taxon>
        <taxon>Pentapetalae</taxon>
        <taxon>rosids</taxon>
        <taxon>fabids</taxon>
        <taxon>Fabales</taxon>
        <taxon>Fabaceae</taxon>
        <taxon>Papilionoideae</taxon>
        <taxon>50 kb inversion clade</taxon>
        <taxon>dalbergioids sensu lato</taxon>
        <taxon>Dalbergieae</taxon>
        <taxon>Pterocarpus clade</taxon>
        <taxon>Stylosanthes</taxon>
    </lineage>
</organism>
<proteinExistence type="predicted"/>
<evidence type="ECO:0000259" key="4">
    <source>
        <dbReference type="PROSITE" id="PS50014"/>
    </source>
</evidence>
<dbReference type="Gene3D" id="1.20.920.10">
    <property type="entry name" value="Bromodomain-like"/>
    <property type="match status" value="1"/>
</dbReference>
<dbReference type="SUPFAM" id="SSF47370">
    <property type="entry name" value="Bromodomain"/>
    <property type="match status" value="1"/>
</dbReference>
<feature type="region of interest" description="Disordered" evidence="3">
    <location>
        <begin position="1"/>
        <end position="51"/>
    </location>
</feature>
<dbReference type="SMART" id="SM00297">
    <property type="entry name" value="BROMO"/>
    <property type="match status" value="1"/>
</dbReference>
<dbReference type="EMBL" id="JASCZI010030489">
    <property type="protein sequence ID" value="MED6123062.1"/>
    <property type="molecule type" value="Genomic_DNA"/>
</dbReference>